<name>A0A1G5RA51_PHOLU</name>
<dbReference type="RefSeq" id="WP_049582845.1">
    <property type="nucleotide sequence ID" value="NZ_CAWQXX010000020.1"/>
</dbReference>
<keyword evidence="2" id="KW-1185">Reference proteome</keyword>
<protein>
    <submittedName>
        <fullName evidence="1">Uncharacterized protein</fullName>
    </submittedName>
</protein>
<organism evidence="1 2">
    <name type="scientific">Photorhabdus luminescens</name>
    <name type="common">Xenorhabdus luminescens</name>
    <dbReference type="NCBI Taxonomy" id="29488"/>
    <lineage>
        <taxon>Bacteria</taxon>
        <taxon>Pseudomonadati</taxon>
        <taxon>Pseudomonadota</taxon>
        <taxon>Gammaproteobacteria</taxon>
        <taxon>Enterobacterales</taxon>
        <taxon>Morganellaceae</taxon>
        <taxon>Photorhabdus</taxon>
    </lineage>
</organism>
<dbReference type="GeneID" id="45655831"/>
<reference evidence="2" key="1">
    <citation type="submission" date="2016-10" db="EMBL/GenBank/DDBJ databases">
        <authorList>
            <person name="Varghese N."/>
            <person name="Submissions S."/>
        </authorList>
    </citation>
    <scope>NUCLEOTIDE SEQUENCE [LARGE SCALE GENOMIC DNA]</scope>
    <source>
        <strain evidence="2">ATCC 29999</strain>
    </source>
</reference>
<dbReference type="OrthoDB" id="6429459at2"/>
<dbReference type="EMBL" id="FMWJ01000022">
    <property type="protein sequence ID" value="SCZ70973.1"/>
    <property type="molecule type" value="Genomic_DNA"/>
</dbReference>
<accession>A0A1G5RA51</accession>
<evidence type="ECO:0000313" key="2">
    <source>
        <dbReference type="Proteomes" id="UP000183223"/>
    </source>
</evidence>
<proteinExistence type="predicted"/>
<dbReference type="Proteomes" id="UP000183223">
    <property type="component" value="Unassembled WGS sequence"/>
</dbReference>
<evidence type="ECO:0000313" key="1">
    <source>
        <dbReference type="EMBL" id="SCZ70973.1"/>
    </source>
</evidence>
<gene>
    <name evidence="1" type="ORF">SAMN02982990_03621</name>
</gene>
<dbReference type="AlphaFoldDB" id="A0A1G5RA51"/>
<sequence length="200" mass="24081">MNLENDYQDLLEAIFNGEKNIAIFVLDGNHYYVIDNKDNYCIDVRPEYKSYIDKGWMKETLYDESVRSFRNGIPILTKESFKDYINKNNVAVYSVDWMRSFFISGKDSVLLVNFYDYIERYLSTLTDVVSSEWDSWRMRLPSFYINFDKKIYRHTDWDRSHESTVPFDWNAQANSDFGLLVPDKEQYWLIDGMNFWKLQM</sequence>